<dbReference type="InterPro" id="IPR024884">
    <property type="entry name" value="NAPE-PLD"/>
</dbReference>
<proteinExistence type="predicted"/>
<comment type="function">
    <text evidence="2">Counteracts the endogenous Pycsar antiviral defense system. Phosphodiesterase that enables metal-dependent hydrolysis of host cyclic nucleotide Pycsar defense signals such as cCMP and cUMP.</text>
</comment>
<organism evidence="5 6">
    <name type="scientific">Cohnella cholangitidis</name>
    <dbReference type="NCBI Taxonomy" id="2598458"/>
    <lineage>
        <taxon>Bacteria</taxon>
        <taxon>Bacillati</taxon>
        <taxon>Bacillota</taxon>
        <taxon>Bacilli</taxon>
        <taxon>Bacillales</taxon>
        <taxon>Paenibacillaceae</taxon>
        <taxon>Cohnella</taxon>
    </lineage>
</organism>
<comment type="catalytic activity">
    <reaction evidence="3">
        <text>3',5'-cyclic UMP + H2O = UMP + H(+)</text>
        <dbReference type="Rhea" id="RHEA:70575"/>
        <dbReference type="ChEBI" id="CHEBI:15377"/>
        <dbReference type="ChEBI" id="CHEBI:15378"/>
        <dbReference type="ChEBI" id="CHEBI:57865"/>
        <dbReference type="ChEBI" id="CHEBI:184387"/>
    </reaction>
    <physiologicalReaction direction="left-to-right" evidence="3">
        <dbReference type="Rhea" id="RHEA:70576"/>
    </physiologicalReaction>
</comment>
<dbReference type="AlphaFoldDB" id="A0A7G5BY60"/>
<evidence type="ECO:0000256" key="3">
    <source>
        <dbReference type="ARBA" id="ARBA00048505"/>
    </source>
</evidence>
<dbReference type="PANTHER" id="PTHR15032:SF4">
    <property type="entry name" value="N-ACYL-PHOSPHATIDYLETHANOLAMINE-HYDROLYZING PHOSPHOLIPASE D"/>
    <property type="match status" value="1"/>
</dbReference>
<protein>
    <submittedName>
        <fullName evidence="5">MBL fold metallo-hydrolase</fullName>
    </submittedName>
</protein>
<dbReference type="InterPro" id="IPR036866">
    <property type="entry name" value="RibonucZ/Hydroxyglut_hydro"/>
</dbReference>
<dbReference type="PIRSF" id="PIRSF038896">
    <property type="entry name" value="NAPE-PLD"/>
    <property type="match status" value="1"/>
</dbReference>
<dbReference type="Proteomes" id="UP000515679">
    <property type="component" value="Chromosome"/>
</dbReference>
<sequence>MWITIGVIIVIIAIAYLALNYYPPLGGKASPESIRRMEESQNRSKGKFLNEIPTDMGMSMRESGKVLIDFVKGNPKGKPRTPIPIVRLTAEQLQSDGRHAKVTWFGHSAVLVRLDGKTIFIDPMLGRTPSPVPIFGGKRYSRQLPIEIDDLPAIDAVILSHDHYDHLDYGTIRKLKHKVKRFVVPLGVAGHLKRWGVEPGKITEHGWWEEFEFEGLKLATAPARHFSGRSIGDRNFSLWCSWVIMGKQAKIFFSGDSGYGPHFAQIGEKYGPFDLTFMECGQYDKRWSAIHMLPEETVQAHIDVKGNVLIPIHWGAFTLALHDWTDPIERASKAAKERDVALATPRIGEVVSIGAPDRPSDAWWRNAINQS</sequence>
<dbReference type="GO" id="GO:0005737">
    <property type="term" value="C:cytoplasm"/>
    <property type="evidence" value="ECO:0007669"/>
    <property type="project" value="TreeGrafter"/>
</dbReference>
<evidence type="ECO:0000256" key="1">
    <source>
        <dbReference type="ARBA" id="ARBA00034221"/>
    </source>
</evidence>
<dbReference type="PANTHER" id="PTHR15032">
    <property type="entry name" value="N-ACYL-PHOSPHATIDYLETHANOLAMINE-HYDROLYZING PHOSPHOLIPASE D"/>
    <property type="match status" value="1"/>
</dbReference>
<dbReference type="GO" id="GO:0008270">
    <property type="term" value="F:zinc ion binding"/>
    <property type="evidence" value="ECO:0007669"/>
    <property type="project" value="InterPro"/>
</dbReference>
<dbReference type="SUPFAM" id="SSF56281">
    <property type="entry name" value="Metallo-hydrolase/oxidoreductase"/>
    <property type="match status" value="1"/>
</dbReference>
<dbReference type="KEGG" id="cchl:FPL14_12385"/>
<comment type="catalytic activity">
    <reaction evidence="1">
        <text>3',5'-cyclic CMP + H2O = CMP + H(+)</text>
        <dbReference type="Rhea" id="RHEA:72675"/>
        <dbReference type="ChEBI" id="CHEBI:15377"/>
        <dbReference type="ChEBI" id="CHEBI:15378"/>
        <dbReference type="ChEBI" id="CHEBI:58003"/>
        <dbReference type="ChEBI" id="CHEBI:60377"/>
    </reaction>
    <physiologicalReaction direction="left-to-right" evidence="1">
        <dbReference type="Rhea" id="RHEA:72676"/>
    </physiologicalReaction>
</comment>
<dbReference type="EMBL" id="CP041969">
    <property type="protein sequence ID" value="QMV41894.1"/>
    <property type="molecule type" value="Genomic_DNA"/>
</dbReference>
<name>A0A7G5BY60_9BACL</name>
<dbReference type="GO" id="GO:0070290">
    <property type="term" value="F:N-acylphosphatidylethanolamine-specific phospholipase D activity"/>
    <property type="evidence" value="ECO:0007669"/>
    <property type="project" value="InterPro"/>
</dbReference>
<gene>
    <name evidence="5" type="ORF">FPL14_12385</name>
</gene>
<feature type="domain" description="Metallo-beta-lactamase" evidence="4">
    <location>
        <begin position="118"/>
        <end position="314"/>
    </location>
</feature>
<keyword evidence="5" id="KW-0378">Hydrolase</keyword>
<evidence type="ECO:0000313" key="6">
    <source>
        <dbReference type="Proteomes" id="UP000515679"/>
    </source>
</evidence>
<dbReference type="Gene3D" id="3.60.15.10">
    <property type="entry name" value="Ribonuclease Z/Hydroxyacylglutathione hydrolase-like"/>
    <property type="match status" value="1"/>
</dbReference>
<accession>A0A7G5BY60</accession>
<keyword evidence="6" id="KW-1185">Reference proteome</keyword>
<evidence type="ECO:0000313" key="5">
    <source>
        <dbReference type="EMBL" id="QMV41894.1"/>
    </source>
</evidence>
<evidence type="ECO:0000259" key="4">
    <source>
        <dbReference type="Pfam" id="PF12706"/>
    </source>
</evidence>
<evidence type="ECO:0000256" key="2">
    <source>
        <dbReference type="ARBA" id="ARBA00034301"/>
    </source>
</evidence>
<dbReference type="InterPro" id="IPR001279">
    <property type="entry name" value="Metallo-B-lactamas"/>
</dbReference>
<reference evidence="5 6" key="1">
    <citation type="submission" date="2019-07" db="EMBL/GenBank/DDBJ databases">
        <authorList>
            <person name="Kim J.K."/>
            <person name="Cheong H.-M."/>
            <person name="Choi Y."/>
            <person name="Hwang K.J."/>
            <person name="Lee S."/>
            <person name="Choi C."/>
        </authorList>
    </citation>
    <scope>NUCLEOTIDE SEQUENCE [LARGE SCALE GENOMIC DNA]</scope>
    <source>
        <strain evidence="5 6">KS 22</strain>
    </source>
</reference>
<dbReference type="Pfam" id="PF12706">
    <property type="entry name" value="Lactamase_B_2"/>
    <property type="match status" value="1"/>
</dbReference>